<evidence type="ECO:0000256" key="1">
    <source>
        <dbReference type="ARBA" id="ARBA00001933"/>
    </source>
</evidence>
<comment type="similarity">
    <text evidence="2">Belongs to the class-I pyridoxal-phosphate-dependent aminotransferase family.</text>
</comment>
<dbReference type="AlphaFoldDB" id="A0A3B0M3F3"/>
<comment type="cofactor">
    <cofactor evidence="1">
        <name>pyridoxal 5'-phosphate</name>
        <dbReference type="ChEBI" id="CHEBI:597326"/>
    </cofactor>
</comment>
<accession>A0A3B0M3F3</accession>
<evidence type="ECO:0000256" key="3">
    <source>
        <dbReference type="ARBA" id="ARBA00022576"/>
    </source>
</evidence>
<dbReference type="Gene3D" id="3.90.1150.10">
    <property type="entry name" value="Aspartate Aminotransferase, domain 1"/>
    <property type="match status" value="1"/>
</dbReference>
<name>A0A3B0M3F3_9GAMM</name>
<proteinExistence type="inferred from homology"/>
<organism evidence="7">
    <name type="scientific">Arsenophonus endosymbiont of Trialeurodes vaporariorum</name>
    <dbReference type="NCBI Taxonomy" id="235567"/>
    <lineage>
        <taxon>Bacteria</taxon>
        <taxon>Pseudomonadati</taxon>
        <taxon>Pseudomonadota</taxon>
        <taxon>Gammaproteobacteria</taxon>
        <taxon>Enterobacterales</taxon>
        <taxon>Morganellaceae</taxon>
        <taxon>Arsenophonus</taxon>
    </lineage>
</organism>
<evidence type="ECO:0000256" key="6">
    <source>
        <dbReference type="ARBA" id="ARBA00026106"/>
    </source>
</evidence>
<keyword evidence="4 7" id="KW-0808">Transferase</keyword>
<dbReference type="SUPFAM" id="SSF53383">
    <property type="entry name" value="PLP-dependent transferases"/>
    <property type="match status" value="1"/>
</dbReference>
<reference evidence="7" key="1">
    <citation type="submission" date="2018-04" db="EMBL/GenBank/DDBJ databases">
        <authorList>
            <person name="Go L.Y."/>
            <person name="Mitchell J.A."/>
        </authorList>
    </citation>
    <scope>NUCLEOTIDE SEQUENCE</scope>
    <source>
        <strain evidence="7">ARTV</strain>
    </source>
</reference>
<sequence>MFPKINIKKFTISNDQKMVLDLLLQEKVLLVQGTAFNWPEPDNVRIVTLPYVGELKAAINKFSQFLLSYRQ</sequence>
<dbReference type="EC" id="2.6.1.2" evidence="6"/>
<evidence type="ECO:0000313" key="7">
    <source>
        <dbReference type="EMBL" id="SSW94588.1"/>
    </source>
</evidence>
<dbReference type="EMBL" id="UFQR01000001">
    <property type="protein sequence ID" value="SSW94588.1"/>
    <property type="molecule type" value="Genomic_DNA"/>
</dbReference>
<dbReference type="InterPro" id="IPR015424">
    <property type="entry name" value="PyrdxlP-dep_Trfase"/>
</dbReference>
<gene>
    <name evidence="7" type="primary">alaA_1</name>
    <name evidence="7" type="ORF">ARTV_0107</name>
</gene>
<keyword evidence="7" id="KW-0670">Pyruvate</keyword>
<dbReference type="PANTHER" id="PTHR43488">
    <property type="entry name" value="GLUTAMATE-PYRUVATE AMINOTRANSFERASE ALAA"/>
    <property type="match status" value="1"/>
</dbReference>
<protein>
    <recommendedName>
        <fullName evidence="6">alanine transaminase</fullName>
        <ecNumber evidence="6">2.6.1.2</ecNumber>
    </recommendedName>
</protein>
<keyword evidence="3 7" id="KW-0032">Aminotransferase</keyword>
<evidence type="ECO:0000256" key="2">
    <source>
        <dbReference type="ARBA" id="ARBA00007441"/>
    </source>
</evidence>
<evidence type="ECO:0000256" key="4">
    <source>
        <dbReference type="ARBA" id="ARBA00022679"/>
    </source>
</evidence>
<evidence type="ECO:0000256" key="5">
    <source>
        <dbReference type="ARBA" id="ARBA00022898"/>
    </source>
</evidence>
<dbReference type="InterPro" id="IPR051926">
    <property type="entry name" value="Ala_Aminotransferase"/>
</dbReference>
<dbReference type="InterPro" id="IPR015422">
    <property type="entry name" value="PyrdxlP-dep_Trfase_small"/>
</dbReference>
<dbReference type="GO" id="GO:0004021">
    <property type="term" value="F:L-alanine:2-oxoglutarate aminotransferase activity"/>
    <property type="evidence" value="ECO:0007669"/>
    <property type="project" value="UniProtKB-EC"/>
</dbReference>
<dbReference type="PANTHER" id="PTHR43488:SF2">
    <property type="entry name" value="GLUTAMATE-PYRUVATE AMINOTRANSFERASE ALAA"/>
    <property type="match status" value="1"/>
</dbReference>
<keyword evidence="5" id="KW-0663">Pyridoxal phosphate</keyword>